<keyword evidence="4" id="KW-0808">Transferase</keyword>
<evidence type="ECO:0000256" key="6">
    <source>
        <dbReference type="ARBA" id="ARBA00022989"/>
    </source>
</evidence>
<evidence type="ECO:0000313" key="10">
    <source>
        <dbReference type="EMBL" id="SVA05257.1"/>
    </source>
</evidence>
<dbReference type="GO" id="GO:0016763">
    <property type="term" value="F:pentosyltransferase activity"/>
    <property type="evidence" value="ECO:0007669"/>
    <property type="project" value="TreeGrafter"/>
</dbReference>
<organism evidence="10">
    <name type="scientific">marine metagenome</name>
    <dbReference type="NCBI Taxonomy" id="408172"/>
    <lineage>
        <taxon>unclassified sequences</taxon>
        <taxon>metagenomes</taxon>
        <taxon>ecological metagenomes</taxon>
    </lineage>
</organism>
<keyword evidence="5 8" id="KW-0812">Transmembrane</keyword>
<dbReference type="Pfam" id="PF13231">
    <property type="entry name" value="PMT_2"/>
    <property type="match status" value="1"/>
</dbReference>
<gene>
    <name evidence="10" type="ORF">METZ01_LOCUS58111</name>
</gene>
<evidence type="ECO:0000256" key="3">
    <source>
        <dbReference type="ARBA" id="ARBA00022676"/>
    </source>
</evidence>
<feature type="transmembrane region" description="Helical" evidence="8">
    <location>
        <begin position="25"/>
        <end position="42"/>
    </location>
</feature>
<sequence>VDNSSAPRLSKTTDSQAKSIRSSKILLGIFFIALAIRLWGVTNPLLDFHAWRQTLTATIAYNFYADGMNFVTPRLNMIGSIFHFEFPLYTYLVALLYKIFGFDEILGRLVAIAFSMGSIWFLYLLGKRYFDETSALVACGLFAVLPFSVYYSRTFMPESAMIFFSISMIYMFARWLDTRKWSHFILASLFSTLAFLVKLPTLYMGAPLLFLAWNKFRGKIFYQPLLYIFVIATLIPPILWYSYIARLQFETYGGSNIWLDMLKDYEVLFTLRYWKLIFLTRLVEKMFAFTVFPFVVLGMRAYTSNKENYVLHTWFFSICLYFVIAAKYNFIHEYYQVPIIPVGCLFAGKFIADFYRQNTSGDGYKSGKFWLVTLMIIFIPIHSIYKLNGRLDYNDTWLEISAAVQQKTVRTDRLIVGEPVSNPRIFYYSQRKGWGYSIFDKLKPLTPSRLEDLINKGATHYVMAAAKPNKINPELHSFLKSNYQLILQEEHVTIFKLSKN</sequence>
<comment type="subcellular location">
    <subcellularLocation>
        <location evidence="1">Cell membrane</location>
        <topology evidence="1">Multi-pass membrane protein</topology>
    </subcellularLocation>
</comment>
<evidence type="ECO:0000259" key="9">
    <source>
        <dbReference type="Pfam" id="PF13231"/>
    </source>
</evidence>
<dbReference type="AlphaFoldDB" id="A0A381SS99"/>
<evidence type="ECO:0000256" key="5">
    <source>
        <dbReference type="ARBA" id="ARBA00022692"/>
    </source>
</evidence>
<evidence type="ECO:0000256" key="8">
    <source>
        <dbReference type="SAM" id="Phobius"/>
    </source>
</evidence>
<evidence type="ECO:0000256" key="2">
    <source>
        <dbReference type="ARBA" id="ARBA00022475"/>
    </source>
</evidence>
<name>A0A381SS99_9ZZZZ</name>
<keyword evidence="6 8" id="KW-1133">Transmembrane helix</keyword>
<evidence type="ECO:0000256" key="7">
    <source>
        <dbReference type="ARBA" id="ARBA00023136"/>
    </source>
</evidence>
<feature type="transmembrane region" description="Helical" evidence="8">
    <location>
        <begin position="182"/>
        <end position="213"/>
    </location>
</feature>
<dbReference type="GO" id="GO:0005886">
    <property type="term" value="C:plasma membrane"/>
    <property type="evidence" value="ECO:0007669"/>
    <property type="project" value="UniProtKB-SubCell"/>
</dbReference>
<dbReference type="PANTHER" id="PTHR33908">
    <property type="entry name" value="MANNOSYLTRANSFERASE YKCB-RELATED"/>
    <property type="match status" value="1"/>
</dbReference>
<feature type="transmembrane region" description="Helical" evidence="8">
    <location>
        <begin position="105"/>
        <end position="123"/>
    </location>
</feature>
<keyword evidence="2" id="KW-1003">Cell membrane</keyword>
<dbReference type="PANTHER" id="PTHR33908:SF11">
    <property type="entry name" value="MEMBRANE PROTEIN"/>
    <property type="match status" value="1"/>
</dbReference>
<feature type="transmembrane region" description="Helical" evidence="8">
    <location>
        <begin position="225"/>
        <end position="244"/>
    </location>
</feature>
<feature type="transmembrane region" description="Helical" evidence="8">
    <location>
        <begin position="334"/>
        <end position="355"/>
    </location>
</feature>
<dbReference type="GO" id="GO:0008610">
    <property type="term" value="P:lipid biosynthetic process"/>
    <property type="evidence" value="ECO:0007669"/>
    <property type="project" value="UniProtKB-ARBA"/>
</dbReference>
<evidence type="ECO:0000256" key="1">
    <source>
        <dbReference type="ARBA" id="ARBA00004651"/>
    </source>
</evidence>
<proteinExistence type="predicted"/>
<keyword evidence="7 8" id="KW-0472">Membrane</keyword>
<feature type="domain" description="Glycosyltransferase RgtA/B/C/D-like" evidence="9">
    <location>
        <begin position="87"/>
        <end position="240"/>
    </location>
</feature>
<dbReference type="EMBL" id="UINC01003318">
    <property type="protein sequence ID" value="SVA05257.1"/>
    <property type="molecule type" value="Genomic_DNA"/>
</dbReference>
<feature type="transmembrane region" description="Helical" evidence="8">
    <location>
        <begin position="367"/>
        <end position="385"/>
    </location>
</feature>
<feature type="non-terminal residue" evidence="10">
    <location>
        <position position="1"/>
    </location>
</feature>
<evidence type="ECO:0000256" key="4">
    <source>
        <dbReference type="ARBA" id="ARBA00022679"/>
    </source>
</evidence>
<keyword evidence="3" id="KW-0328">Glycosyltransferase</keyword>
<feature type="transmembrane region" description="Helical" evidence="8">
    <location>
        <begin position="135"/>
        <end position="152"/>
    </location>
</feature>
<feature type="transmembrane region" description="Helical" evidence="8">
    <location>
        <begin position="77"/>
        <end position="98"/>
    </location>
</feature>
<feature type="transmembrane region" description="Helical" evidence="8">
    <location>
        <begin position="309"/>
        <end position="328"/>
    </location>
</feature>
<reference evidence="10" key="1">
    <citation type="submission" date="2018-05" db="EMBL/GenBank/DDBJ databases">
        <authorList>
            <person name="Lanie J.A."/>
            <person name="Ng W.-L."/>
            <person name="Kazmierczak K.M."/>
            <person name="Andrzejewski T.M."/>
            <person name="Davidsen T.M."/>
            <person name="Wayne K.J."/>
            <person name="Tettelin H."/>
            <person name="Glass J.I."/>
            <person name="Rusch D."/>
            <person name="Podicherti R."/>
            <person name="Tsui H.-C.T."/>
            <person name="Winkler M.E."/>
        </authorList>
    </citation>
    <scope>NUCLEOTIDE SEQUENCE</scope>
</reference>
<accession>A0A381SS99</accession>
<feature type="transmembrane region" description="Helical" evidence="8">
    <location>
        <begin position="159"/>
        <end position="176"/>
    </location>
</feature>
<feature type="transmembrane region" description="Helical" evidence="8">
    <location>
        <begin position="273"/>
        <end position="297"/>
    </location>
</feature>
<protein>
    <recommendedName>
        <fullName evidence="9">Glycosyltransferase RgtA/B/C/D-like domain-containing protein</fullName>
    </recommendedName>
</protein>
<dbReference type="InterPro" id="IPR050297">
    <property type="entry name" value="LipidA_mod_glycosyltrf_83"/>
</dbReference>
<dbReference type="InterPro" id="IPR038731">
    <property type="entry name" value="RgtA/B/C-like"/>
</dbReference>